<keyword evidence="2" id="KW-1133">Transmembrane helix</keyword>
<comment type="caution">
    <text evidence="3">The sequence shown here is derived from an EMBL/GenBank/DDBJ whole genome shotgun (WGS) entry which is preliminary data.</text>
</comment>
<proteinExistence type="predicted"/>
<accession>A0AAW0T8U7</accession>
<feature type="transmembrane region" description="Helical" evidence="2">
    <location>
        <begin position="329"/>
        <end position="352"/>
    </location>
</feature>
<sequence>MTSKAQDSTARDASSAKTKTNRKCVAVSLCSEGVLYPQSSVSTSSRYGLKPTVQWLAALSCVWVDRVRLPLVACVRKHQHSHYVTISYGGKRPQRVRVVAKDRGALLFPYRRKLASIPLYKAGWTRLPGDLWRNEQAMAVPVDMAKLLKYKNLALQLYCLRGSDVKHKGVFNLRRVMAQQQQEDEVFLAMRYSALCWWHRLTFGCCRKAADDEAVPVVVRGGGEVRGRDAGDGGLVNMWRGVPASGTPALSQATSLASVPAPAADSPATGAMEQLGELPPPRPVRFPDSGAVFPQLLREHDLGAAEVGTRQQAEEGPPQQRGPWRHGRLARGVVAALGTAGGLAVAAGTLVAGQDAPLVHWLVCGLAAALALAYAFAHARVRRRRRRGRSRGPAQPPGRTALNTLADHHTRTAVSMHINGTEIV</sequence>
<feature type="region of interest" description="Disordered" evidence="1">
    <location>
        <begin position="253"/>
        <end position="284"/>
    </location>
</feature>
<reference evidence="3 4" key="1">
    <citation type="submission" date="2023-03" db="EMBL/GenBank/DDBJ databases">
        <title>High-quality genome of Scylla paramamosain provides insights in environmental adaptation.</title>
        <authorList>
            <person name="Zhang L."/>
        </authorList>
    </citation>
    <scope>NUCLEOTIDE SEQUENCE [LARGE SCALE GENOMIC DNA]</scope>
    <source>
        <strain evidence="3">LZ_2023a</strain>
        <tissue evidence="3">Muscle</tissue>
    </source>
</reference>
<keyword evidence="2" id="KW-0472">Membrane</keyword>
<organism evidence="3 4">
    <name type="scientific">Scylla paramamosain</name>
    <name type="common">Mud crab</name>
    <dbReference type="NCBI Taxonomy" id="85552"/>
    <lineage>
        <taxon>Eukaryota</taxon>
        <taxon>Metazoa</taxon>
        <taxon>Ecdysozoa</taxon>
        <taxon>Arthropoda</taxon>
        <taxon>Crustacea</taxon>
        <taxon>Multicrustacea</taxon>
        <taxon>Malacostraca</taxon>
        <taxon>Eumalacostraca</taxon>
        <taxon>Eucarida</taxon>
        <taxon>Decapoda</taxon>
        <taxon>Pleocyemata</taxon>
        <taxon>Brachyura</taxon>
        <taxon>Eubrachyura</taxon>
        <taxon>Portunoidea</taxon>
        <taxon>Portunidae</taxon>
        <taxon>Portuninae</taxon>
        <taxon>Scylla</taxon>
    </lineage>
</organism>
<protein>
    <submittedName>
        <fullName evidence="3">Uncharacterized protein</fullName>
    </submittedName>
</protein>
<evidence type="ECO:0000313" key="3">
    <source>
        <dbReference type="EMBL" id="KAK8384043.1"/>
    </source>
</evidence>
<name>A0AAW0T8U7_SCYPA</name>
<dbReference type="Proteomes" id="UP001487740">
    <property type="component" value="Unassembled WGS sequence"/>
</dbReference>
<feature type="compositionally biased region" description="Low complexity" evidence="1">
    <location>
        <begin position="255"/>
        <end position="268"/>
    </location>
</feature>
<dbReference type="EMBL" id="JARAKH010000036">
    <property type="protein sequence ID" value="KAK8384043.1"/>
    <property type="molecule type" value="Genomic_DNA"/>
</dbReference>
<feature type="transmembrane region" description="Helical" evidence="2">
    <location>
        <begin position="358"/>
        <end position="377"/>
    </location>
</feature>
<dbReference type="AlphaFoldDB" id="A0AAW0T8U7"/>
<evidence type="ECO:0000256" key="1">
    <source>
        <dbReference type="SAM" id="MobiDB-lite"/>
    </source>
</evidence>
<gene>
    <name evidence="3" type="ORF">O3P69_016046</name>
</gene>
<evidence type="ECO:0000313" key="4">
    <source>
        <dbReference type="Proteomes" id="UP001487740"/>
    </source>
</evidence>
<keyword evidence="4" id="KW-1185">Reference proteome</keyword>
<evidence type="ECO:0000256" key="2">
    <source>
        <dbReference type="SAM" id="Phobius"/>
    </source>
</evidence>
<keyword evidence="2" id="KW-0812">Transmembrane</keyword>
<feature type="region of interest" description="Disordered" evidence="1">
    <location>
        <begin position="307"/>
        <end position="326"/>
    </location>
</feature>